<reference evidence="2" key="1">
    <citation type="journal article" date="2020" name="Stud. Mycol.">
        <title>101 Dothideomycetes genomes: a test case for predicting lifestyles and emergence of pathogens.</title>
        <authorList>
            <person name="Haridas S."/>
            <person name="Albert R."/>
            <person name="Binder M."/>
            <person name="Bloem J."/>
            <person name="Labutti K."/>
            <person name="Salamov A."/>
            <person name="Andreopoulos B."/>
            <person name="Baker S."/>
            <person name="Barry K."/>
            <person name="Bills G."/>
            <person name="Bluhm B."/>
            <person name="Cannon C."/>
            <person name="Castanera R."/>
            <person name="Culley D."/>
            <person name="Daum C."/>
            <person name="Ezra D."/>
            <person name="Gonzalez J."/>
            <person name="Henrissat B."/>
            <person name="Kuo A."/>
            <person name="Liang C."/>
            <person name="Lipzen A."/>
            <person name="Lutzoni F."/>
            <person name="Magnuson J."/>
            <person name="Mondo S."/>
            <person name="Nolan M."/>
            <person name="Ohm R."/>
            <person name="Pangilinan J."/>
            <person name="Park H.-J."/>
            <person name="Ramirez L."/>
            <person name="Alfaro M."/>
            <person name="Sun H."/>
            <person name="Tritt A."/>
            <person name="Yoshinaga Y."/>
            <person name="Zwiers L.-H."/>
            <person name="Turgeon B."/>
            <person name="Goodwin S."/>
            <person name="Spatafora J."/>
            <person name="Crous P."/>
            <person name="Grigoriev I."/>
        </authorList>
    </citation>
    <scope>NUCLEOTIDE SEQUENCE</scope>
    <source>
        <strain evidence="2">CBS 260.36</strain>
    </source>
</reference>
<dbReference type="EMBL" id="ML996087">
    <property type="protein sequence ID" value="KAF2151603.1"/>
    <property type="molecule type" value="Genomic_DNA"/>
</dbReference>
<dbReference type="Gene3D" id="3.30.2140.20">
    <property type="match status" value="1"/>
</dbReference>
<evidence type="ECO:0000313" key="2">
    <source>
        <dbReference type="EMBL" id="KAF2151603.1"/>
    </source>
</evidence>
<gene>
    <name evidence="2" type="ORF">K461DRAFT_279084</name>
</gene>
<evidence type="ECO:0000313" key="3">
    <source>
        <dbReference type="Proteomes" id="UP000799439"/>
    </source>
</evidence>
<evidence type="ECO:0000256" key="1">
    <source>
        <dbReference type="ARBA" id="ARBA00006547"/>
    </source>
</evidence>
<dbReference type="InterPro" id="IPR038765">
    <property type="entry name" value="Papain-like_cys_pep_sf"/>
</dbReference>
<dbReference type="AlphaFoldDB" id="A0A9P4MFY5"/>
<organism evidence="2 3">
    <name type="scientific">Myriangium duriaei CBS 260.36</name>
    <dbReference type="NCBI Taxonomy" id="1168546"/>
    <lineage>
        <taxon>Eukaryota</taxon>
        <taxon>Fungi</taxon>
        <taxon>Dikarya</taxon>
        <taxon>Ascomycota</taxon>
        <taxon>Pezizomycotina</taxon>
        <taxon>Dothideomycetes</taxon>
        <taxon>Dothideomycetidae</taxon>
        <taxon>Myriangiales</taxon>
        <taxon>Myriangiaceae</taxon>
        <taxon>Myriangium</taxon>
    </lineage>
</organism>
<dbReference type="PANTHER" id="PTHR11786">
    <property type="entry name" value="N-HYDROXYARYLAMINE O-ACETYLTRANSFERASE"/>
    <property type="match status" value="1"/>
</dbReference>
<dbReference type="Pfam" id="PF00797">
    <property type="entry name" value="Acetyltransf_2"/>
    <property type="match status" value="1"/>
</dbReference>
<dbReference type="InterPro" id="IPR053710">
    <property type="entry name" value="Arylamine_NAT_domain_sf"/>
</dbReference>
<accession>A0A9P4MFY5</accession>
<dbReference type="InterPro" id="IPR001447">
    <property type="entry name" value="Arylamine_N-AcTrfase"/>
</dbReference>
<dbReference type="Proteomes" id="UP000799439">
    <property type="component" value="Unassembled WGS sequence"/>
</dbReference>
<sequence>MADVHSLLRYESDHCHGPSPSAYSPAQISRYLQQICFPASMLAGPRDITFLRVLHALQIATVPYENLSLHYNASHNNSIDLQDIYTKFVTDDRGRGGYCIETALFFREILRALGFRAYLTMARIRLRENGVPQGPFVGYRHCTNIVIFDDGTRYSSDVGFGGDGPTVPLALEAITPGDDGPHEVSRESPGAANGTSTATAIARNLGSQHIRLLYGPFPDSTDPNTNNVWTYQYRNSATQEWNSFYAFGEHEAFENDFIAPNYWVSTSNDSFQRHKLLIVKFILSGKGGRIMADPDNARTIVESKGNAFEEGSGGHGLIAGKIMLVQGVVKRNLGGKTTVVQECKTEDERVKALDQWFGITLTQDQIEGIRGYETEL</sequence>
<proteinExistence type="inferred from homology"/>
<dbReference type="SUPFAM" id="SSF54001">
    <property type="entry name" value="Cysteine proteinases"/>
    <property type="match status" value="1"/>
</dbReference>
<name>A0A9P4MFY5_9PEZI</name>
<dbReference type="PANTHER" id="PTHR11786:SF0">
    <property type="entry name" value="ARYLAMINE N-ACETYLTRANSFERASE 4-RELATED"/>
    <property type="match status" value="1"/>
</dbReference>
<dbReference type="GO" id="GO:0016407">
    <property type="term" value="F:acetyltransferase activity"/>
    <property type="evidence" value="ECO:0007669"/>
    <property type="project" value="InterPro"/>
</dbReference>
<comment type="caution">
    <text evidence="2">The sequence shown here is derived from an EMBL/GenBank/DDBJ whole genome shotgun (WGS) entry which is preliminary data.</text>
</comment>
<comment type="similarity">
    <text evidence="1">Belongs to the arylamine N-acetyltransferase family.</text>
</comment>
<dbReference type="OrthoDB" id="10260017at2759"/>
<keyword evidence="3" id="KW-1185">Reference proteome</keyword>
<protein>
    <submittedName>
        <fullName evidence="2">Cysteine proteinase</fullName>
    </submittedName>
</protein>